<evidence type="ECO:0000256" key="3">
    <source>
        <dbReference type="ARBA" id="ARBA00023102"/>
    </source>
</evidence>
<dbReference type="RefSeq" id="WP_009210871.1">
    <property type="nucleotide sequence ID" value="NZ_BBWP01000010.1"/>
</dbReference>
<dbReference type="InterPro" id="IPR013785">
    <property type="entry name" value="Aldolase_TIM"/>
</dbReference>
<dbReference type="InterPro" id="IPR044524">
    <property type="entry name" value="Isoase_HisA-like"/>
</dbReference>
<comment type="caution">
    <text evidence="6">The sequence shown here is derived from an EMBL/GenBank/DDBJ whole genome shotgun (WGS) entry which is preliminary data.</text>
</comment>
<dbReference type="EMBL" id="AAPJ01000005">
    <property type="protein sequence ID" value="EAS49452.1"/>
    <property type="molecule type" value="Genomic_DNA"/>
</dbReference>
<keyword evidence="2 5" id="KW-0028">Amino-acid biosynthesis</keyword>
<reference evidence="6 7" key="1">
    <citation type="journal article" date="2008" name="Appl. Environ. Microbiol.">
        <title>Genomic insights into Mn(II) oxidation by the marine alphaproteobacterium Aurantimonas sp. strain SI85-9A1.</title>
        <authorList>
            <person name="Dick G.J."/>
            <person name="Podell S."/>
            <person name="Johnson H.A."/>
            <person name="Rivera-Espinoza Y."/>
            <person name="Bernier-Latmani R."/>
            <person name="McCarthy J.K."/>
            <person name="Torpey J.W."/>
            <person name="Clement B.G."/>
            <person name="Gaasterland T."/>
            <person name="Tebo B.M."/>
        </authorList>
    </citation>
    <scope>NUCLEOTIDE SEQUENCE [LARGE SCALE GENOMIC DNA]</scope>
    <source>
        <strain evidence="6 7">SI85-9A1</strain>
    </source>
</reference>
<sequence length="231" mass="24204">MQIIPVLDIKDGRVVRGVMGDRANYRPIETPLAEGADPVAVARGLMALAPFRSLYIADLDAIEGRPANDATIARLGTAFPTTEIWIDGGVHTTEDAQRVLAQPRHVAVVGTESIEGTGVARDLAGEPRAVLSLDFRGDDFLGPVELLTEASLWPRRLIVMTLARVGSGAGPDLERLASVAARAGDRAIFAAGGVRGADDVTALAEAGITGALVSTALHDGRLAPADLQRFL</sequence>
<comment type="similarity">
    <text evidence="1 5">Belongs to the HisA/HisF family.</text>
</comment>
<evidence type="ECO:0000313" key="7">
    <source>
        <dbReference type="Proteomes" id="UP000000321"/>
    </source>
</evidence>
<dbReference type="Proteomes" id="UP000000321">
    <property type="component" value="Unassembled WGS sequence"/>
</dbReference>
<evidence type="ECO:0000256" key="4">
    <source>
        <dbReference type="ARBA" id="ARBA00029440"/>
    </source>
</evidence>
<dbReference type="PANTHER" id="PTHR43090:SF2">
    <property type="entry name" value="1-(5-PHOSPHORIBOSYL)-5-[(5-PHOSPHORIBOSYLAMINO)METHYLIDENEAMINO] IMIDAZOLE-4-CARBOXAMIDE ISOMERASE"/>
    <property type="match status" value="1"/>
</dbReference>
<protein>
    <submittedName>
        <fullName evidence="6">Putative histidine biosynthesis protein</fullName>
    </submittedName>
</protein>
<dbReference type="SUPFAM" id="SSF51366">
    <property type="entry name" value="Ribulose-phoshate binding barrel"/>
    <property type="match status" value="1"/>
</dbReference>
<name>Q1YFX4_AURMS</name>
<proteinExistence type="inferred from homology"/>
<keyword evidence="7" id="KW-1185">Reference proteome</keyword>
<evidence type="ECO:0000313" key="6">
    <source>
        <dbReference type="EMBL" id="EAS49452.1"/>
    </source>
</evidence>
<dbReference type="CDD" id="cd04723">
    <property type="entry name" value="HisA_HisF"/>
    <property type="match status" value="1"/>
</dbReference>
<dbReference type="AlphaFoldDB" id="Q1YFX4"/>
<dbReference type="InterPro" id="IPR011060">
    <property type="entry name" value="RibuloseP-bd_barrel"/>
</dbReference>
<dbReference type="OrthoDB" id="8535539at2"/>
<keyword evidence="3 5" id="KW-0368">Histidine biosynthesis</keyword>
<evidence type="ECO:0000256" key="5">
    <source>
        <dbReference type="RuleBase" id="RU003657"/>
    </source>
</evidence>
<accession>Q1YFX4</accession>
<gene>
    <name evidence="6" type="ORF">SI859A1_03055</name>
</gene>
<dbReference type="BioCyc" id="AURANTIMONAS:SI859A1_03055-MONOMER"/>
<dbReference type="Gene3D" id="3.20.20.70">
    <property type="entry name" value="Aldolase class I"/>
    <property type="match status" value="1"/>
</dbReference>
<dbReference type="GO" id="GO:0003949">
    <property type="term" value="F:1-(5-phosphoribosyl)-5-[(5-phosphoribosylamino)methylideneamino]imidazole-4-carboxamide isomerase activity"/>
    <property type="evidence" value="ECO:0007669"/>
    <property type="project" value="InterPro"/>
</dbReference>
<dbReference type="HOGENOM" id="CLU_048577_2_1_5"/>
<evidence type="ECO:0000256" key="2">
    <source>
        <dbReference type="ARBA" id="ARBA00022605"/>
    </source>
</evidence>
<dbReference type="GO" id="GO:0000162">
    <property type="term" value="P:L-tryptophan biosynthetic process"/>
    <property type="evidence" value="ECO:0007669"/>
    <property type="project" value="TreeGrafter"/>
</dbReference>
<evidence type="ECO:0000256" key="1">
    <source>
        <dbReference type="ARBA" id="ARBA00009667"/>
    </source>
</evidence>
<dbReference type="InterPro" id="IPR006062">
    <property type="entry name" value="His_biosynth"/>
</dbReference>
<organism evidence="6 7">
    <name type="scientific">Aurantimonas manganoxydans (strain ATCC BAA-1229 / DSM 21871 / SI85-9A1)</name>
    <dbReference type="NCBI Taxonomy" id="287752"/>
    <lineage>
        <taxon>Bacteria</taxon>
        <taxon>Pseudomonadati</taxon>
        <taxon>Pseudomonadota</taxon>
        <taxon>Alphaproteobacteria</taxon>
        <taxon>Hyphomicrobiales</taxon>
        <taxon>Aurantimonadaceae</taxon>
        <taxon>Aurantimonas</taxon>
    </lineage>
</organism>
<dbReference type="PANTHER" id="PTHR43090">
    <property type="entry name" value="1-(5-PHOSPHORIBOSYL)-5-[(5-PHOSPHORIBOSYLAMINO)METHYLIDENEAMINO] IMIDAZOLE-4-CARBOXAMIDE ISOMERASE"/>
    <property type="match status" value="1"/>
</dbReference>
<dbReference type="Pfam" id="PF00977">
    <property type="entry name" value="His_biosynth"/>
    <property type="match status" value="1"/>
</dbReference>
<dbReference type="GO" id="GO:0005737">
    <property type="term" value="C:cytoplasm"/>
    <property type="evidence" value="ECO:0007669"/>
    <property type="project" value="TreeGrafter"/>
</dbReference>
<dbReference type="GO" id="GO:0000105">
    <property type="term" value="P:L-histidine biosynthetic process"/>
    <property type="evidence" value="ECO:0007669"/>
    <property type="project" value="UniProtKB-KW"/>
</dbReference>
<comment type="pathway">
    <text evidence="4">Amino-acid biosynthesis.</text>
</comment>